<evidence type="ECO:0000256" key="2">
    <source>
        <dbReference type="ARBA" id="ARBA00023295"/>
    </source>
</evidence>
<dbReference type="CDD" id="cd02651">
    <property type="entry name" value="nuc_hydro_IU_UC_XIUA"/>
    <property type="match status" value="1"/>
</dbReference>
<keyword evidence="5" id="KW-1185">Reference proteome</keyword>
<evidence type="ECO:0000313" key="4">
    <source>
        <dbReference type="EMBL" id="RZQ64487.1"/>
    </source>
</evidence>
<dbReference type="RefSeq" id="WP_130474286.1">
    <property type="nucleotide sequence ID" value="NZ_SFCC01000003.1"/>
</dbReference>
<dbReference type="Proteomes" id="UP000292003">
    <property type="component" value="Unassembled WGS sequence"/>
</dbReference>
<dbReference type="Pfam" id="PF01156">
    <property type="entry name" value="IU_nuc_hydro"/>
    <property type="match status" value="1"/>
</dbReference>
<dbReference type="SUPFAM" id="SSF53590">
    <property type="entry name" value="Nucleoside hydrolase"/>
    <property type="match status" value="1"/>
</dbReference>
<sequence>MGTKLIIDTDPGVDDAFAIALAARSADVELLGLTTVYGNVPLEATTRNAQRLLALFGRKDVPVAAGAERPLVYPFPKPRDYAVHGEDGLGGSEGLPDPLRDIEPVDAVTMMVQLLEASDEPVTIAPIGPLTNIALLLAAHPGIREKIARLVIMGGAVAGGNISSAAEFNIWADPEAARRVLVEESVPTVLVPMDLTHRCAVDAPWLDSLAASGPVGAGLNALTTDYRAYYRTILGSEGMVMHDAVAVAEAISPGILQTQSWPIDVDCGFGPARGATIVDRRTPEAPDGGGRPPIPPTVDVAVDTDLDGLRTFVHDRIAGV</sequence>
<proteinExistence type="predicted"/>
<dbReference type="InterPro" id="IPR036452">
    <property type="entry name" value="Ribo_hydro-like"/>
</dbReference>
<organism evidence="4 5">
    <name type="scientific">Amycolatopsis suaedae</name>
    <dbReference type="NCBI Taxonomy" id="2510978"/>
    <lineage>
        <taxon>Bacteria</taxon>
        <taxon>Bacillati</taxon>
        <taxon>Actinomycetota</taxon>
        <taxon>Actinomycetes</taxon>
        <taxon>Pseudonocardiales</taxon>
        <taxon>Pseudonocardiaceae</taxon>
        <taxon>Amycolatopsis</taxon>
    </lineage>
</organism>
<evidence type="ECO:0000256" key="1">
    <source>
        <dbReference type="ARBA" id="ARBA00022801"/>
    </source>
</evidence>
<evidence type="ECO:0000259" key="3">
    <source>
        <dbReference type="Pfam" id="PF01156"/>
    </source>
</evidence>
<dbReference type="PANTHER" id="PTHR12304:SF4">
    <property type="entry name" value="URIDINE NUCLEOSIDASE"/>
    <property type="match status" value="1"/>
</dbReference>
<dbReference type="OrthoDB" id="9797882at2"/>
<accession>A0A4Q7JB30</accession>
<protein>
    <submittedName>
        <fullName evidence="4">Nucleoside hydrolase</fullName>
    </submittedName>
</protein>
<dbReference type="Gene3D" id="3.90.245.10">
    <property type="entry name" value="Ribonucleoside hydrolase-like"/>
    <property type="match status" value="1"/>
</dbReference>
<dbReference type="InterPro" id="IPR023186">
    <property type="entry name" value="IUNH"/>
</dbReference>
<comment type="caution">
    <text evidence="4">The sequence shown here is derived from an EMBL/GenBank/DDBJ whole genome shotgun (WGS) entry which is preliminary data.</text>
</comment>
<dbReference type="GO" id="GO:0006152">
    <property type="term" value="P:purine nucleoside catabolic process"/>
    <property type="evidence" value="ECO:0007669"/>
    <property type="project" value="TreeGrafter"/>
</dbReference>
<evidence type="ECO:0000313" key="5">
    <source>
        <dbReference type="Proteomes" id="UP000292003"/>
    </source>
</evidence>
<keyword evidence="1 4" id="KW-0378">Hydrolase</keyword>
<dbReference type="AlphaFoldDB" id="A0A4Q7JB30"/>
<dbReference type="InterPro" id="IPR001910">
    <property type="entry name" value="Inosine/uridine_hydrolase_dom"/>
</dbReference>
<dbReference type="EMBL" id="SFCC01000003">
    <property type="protein sequence ID" value="RZQ64487.1"/>
    <property type="molecule type" value="Genomic_DNA"/>
</dbReference>
<dbReference type="GO" id="GO:0005829">
    <property type="term" value="C:cytosol"/>
    <property type="evidence" value="ECO:0007669"/>
    <property type="project" value="TreeGrafter"/>
</dbReference>
<keyword evidence="2" id="KW-0326">Glycosidase</keyword>
<name>A0A4Q7JB30_9PSEU</name>
<dbReference type="PANTHER" id="PTHR12304">
    <property type="entry name" value="INOSINE-URIDINE PREFERRING NUCLEOSIDE HYDROLASE"/>
    <property type="match status" value="1"/>
</dbReference>
<reference evidence="4 5" key="1">
    <citation type="submission" date="2019-02" db="EMBL/GenBank/DDBJ databases">
        <title>Draft genome sequence of Amycolatopsis sp. 8-3EHSu isolated from roots of Suaeda maritima.</title>
        <authorList>
            <person name="Duangmal K."/>
            <person name="Chantavorakit T."/>
        </authorList>
    </citation>
    <scope>NUCLEOTIDE SEQUENCE [LARGE SCALE GENOMIC DNA]</scope>
    <source>
        <strain evidence="4 5">8-3EHSu</strain>
    </source>
</reference>
<gene>
    <name evidence="4" type="ORF">EWH70_06090</name>
</gene>
<feature type="domain" description="Inosine/uridine-preferring nucleoside hydrolase" evidence="3">
    <location>
        <begin position="5"/>
        <end position="308"/>
    </location>
</feature>
<dbReference type="GO" id="GO:0008477">
    <property type="term" value="F:purine nucleosidase activity"/>
    <property type="evidence" value="ECO:0007669"/>
    <property type="project" value="TreeGrafter"/>
</dbReference>